<evidence type="ECO:0000313" key="2">
    <source>
        <dbReference type="Proteomes" id="UP001152622"/>
    </source>
</evidence>
<dbReference type="AlphaFoldDB" id="A0A9Q1F4X8"/>
<comment type="caution">
    <text evidence="1">The sequence shown here is derived from an EMBL/GenBank/DDBJ whole genome shotgun (WGS) entry which is preliminary data.</text>
</comment>
<accession>A0A9Q1F4X8</accession>
<proteinExistence type="predicted"/>
<name>A0A9Q1F4X8_SYNKA</name>
<gene>
    <name evidence="1" type="ORF">SKAU_G00226390</name>
</gene>
<protein>
    <submittedName>
        <fullName evidence="1">Uncharacterized protein</fullName>
    </submittedName>
</protein>
<reference evidence="1" key="1">
    <citation type="journal article" date="2023" name="Science">
        <title>Genome structures resolve the early diversification of teleost fishes.</title>
        <authorList>
            <person name="Parey E."/>
            <person name="Louis A."/>
            <person name="Montfort J."/>
            <person name="Bouchez O."/>
            <person name="Roques C."/>
            <person name="Iampietro C."/>
            <person name="Lluch J."/>
            <person name="Castinel A."/>
            <person name="Donnadieu C."/>
            <person name="Desvignes T."/>
            <person name="Floi Bucao C."/>
            <person name="Jouanno E."/>
            <person name="Wen M."/>
            <person name="Mejri S."/>
            <person name="Dirks R."/>
            <person name="Jansen H."/>
            <person name="Henkel C."/>
            <person name="Chen W.J."/>
            <person name="Zahm M."/>
            <person name="Cabau C."/>
            <person name="Klopp C."/>
            <person name="Thompson A.W."/>
            <person name="Robinson-Rechavi M."/>
            <person name="Braasch I."/>
            <person name="Lecointre G."/>
            <person name="Bobe J."/>
            <person name="Postlethwait J.H."/>
            <person name="Berthelot C."/>
            <person name="Roest Crollius H."/>
            <person name="Guiguen Y."/>
        </authorList>
    </citation>
    <scope>NUCLEOTIDE SEQUENCE</scope>
    <source>
        <strain evidence="1">WJC10195</strain>
    </source>
</reference>
<evidence type="ECO:0000313" key="1">
    <source>
        <dbReference type="EMBL" id="KAJ8351163.1"/>
    </source>
</evidence>
<organism evidence="1 2">
    <name type="scientific">Synaphobranchus kaupii</name>
    <name type="common">Kaup's arrowtooth eel</name>
    <dbReference type="NCBI Taxonomy" id="118154"/>
    <lineage>
        <taxon>Eukaryota</taxon>
        <taxon>Metazoa</taxon>
        <taxon>Chordata</taxon>
        <taxon>Craniata</taxon>
        <taxon>Vertebrata</taxon>
        <taxon>Euteleostomi</taxon>
        <taxon>Actinopterygii</taxon>
        <taxon>Neopterygii</taxon>
        <taxon>Teleostei</taxon>
        <taxon>Anguilliformes</taxon>
        <taxon>Synaphobranchidae</taxon>
        <taxon>Synaphobranchus</taxon>
    </lineage>
</organism>
<keyword evidence="2" id="KW-1185">Reference proteome</keyword>
<dbReference type="Proteomes" id="UP001152622">
    <property type="component" value="Chromosome 8"/>
</dbReference>
<dbReference type="EMBL" id="JAINUF010000008">
    <property type="protein sequence ID" value="KAJ8351163.1"/>
    <property type="molecule type" value="Genomic_DNA"/>
</dbReference>
<sequence>MPGSDRCRGGDKAAADSNYISCSFQLPKAISRAAVPSLGSPSRRLRLCRIPTRPLSVVCHPGVTGSPKTARLGRALSGDKANAGVRPPSGSLDHGALCIEWNYQGQDFGLAPQMYLSKSQLPLNKKDSHQSAEDDDALSRVTVPTTRAPLQSRKVSERAGGLSRGCVSSAWQPFSLHSIPTQVICIRIQTCARRRYLPLR</sequence>